<dbReference type="InterPro" id="IPR055214">
    <property type="entry name" value="PTP-NADK"/>
</dbReference>
<dbReference type="Gene3D" id="3.90.190.10">
    <property type="entry name" value="Protein tyrosine phosphatase superfamily"/>
    <property type="match status" value="1"/>
</dbReference>
<reference evidence="3 4" key="1">
    <citation type="submission" date="2020-09" db="EMBL/GenBank/DDBJ databases">
        <title>Roseomonas.</title>
        <authorList>
            <person name="Zhu W."/>
        </authorList>
    </citation>
    <scope>NUCLEOTIDE SEQUENCE [LARGE SCALE GENOMIC DNA]</scope>
    <source>
        <strain evidence="3 4">1311</strain>
    </source>
</reference>
<name>A0ABS3KB41_9PROT</name>
<feature type="signal peptide" evidence="1">
    <location>
        <begin position="1"/>
        <end position="21"/>
    </location>
</feature>
<feature type="domain" description="DSP-PTPase phosphatase fused to NAD+ Kinase" evidence="2">
    <location>
        <begin position="69"/>
        <end position="147"/>
    </location>
</feature>
<organism evidence="3 4">
    <name type="scientific">Roseomonas marmotae</name>
    <dbReference type="NCBI Taxonomy" id="2768161"/>
    <lineage>
        <taxon>Bacteria</taxon>
        <taxon>Pseudomonadati</taxon>
        <taxon>Pseudomonadota</taxon>
        <taxon>Alphaproteobacteria</taxon>
        <taxon>Acetobacterales</taxon>
        <taxon>Roseomonadaceae</taxon>
        <taxon>Roseomonas</taxon>
    </lineage>
</organism>
<dbReference type="RefSeq" id="WP_207446398.1">
    <property type="nucleotide sequence ID" value="NZ_CP061094.1"/>
</dbReference>
<evidence type="ECO:0000313" key="3">
    <source>
        <dbReference type="EMBL" id="MBO1074686.1"/>
    </source>
</evidence>
<feature type="chain" id="PRO_5046817117" description="DSP-PTPase phosphatase fused to NAD+ Kinase domain-containing protein" evidence="1">
    <location>
        <begin position="22"/>
        <end position="186"/>
    </location>
</feature>
<dbReference type="EMBL" id="JACTNF010000006">
    <property type="protein sequence ID" value="MBO1074686.1"/>
    <property type="molecule type" value="Genomic_DNA"/>
</dbReference>
<protein>
    <recommendedName>
        <fullName evidence="2">DSP-PTPase phosphatase fused to NAD+ Kinase domain-containing protein</fullName>
    </recommendedName>
</protein>
<dbReference type="InterPro" id="IPR029021">
    <property type="entry name" value="Prot-tyrosine_phosphatase-like"/>
</dbReference>
<comment type="caution">
    <text evidence="3">The sequence shown here is derived from an EMBL/GenBank/DDBJ whole genome shotgun (WGS) entry which is preliminary data.</text>
</comment>
<evidence type="ECO:0000256" key="1">
    <source>
        <dbReference type="SAM" id="SignalP"/>
    </source>
</evidence>
<dbReference type="SUPFAM" id="SSF52799">
    <property type="entry name" value="(Phosphotyrosine protein) phosphatases II"/>
    <property type="match status" value="1"/>
</dbReference>
<dbReference type="Proteomes" id="UP001518990">
    <property type="component" value="Unassembled WGS sequence"/>
</dbReference>
<dbReference type="Pfam" id="PF22741">
    <property type="entry name" value="PTP-NADK"/>
    <property type="match status" value="1"/>
</dbReference>
<accession>A0ABS3KB41</accession>
<gene>
    <name evidence="3" type="ORF">IAI60_08690</name>
</gene>
<evidence type="ECO:0000313" key="4">
    <source>
        <dbReference type="Proteomes" id="UP001518990"/>
    </source>
</evidence>
<sequence length="186" mass="19650">MRGGTAALPALAVLLMAAGSATEVAPTPGVVPFGDQVSEKRLPLYHRVTRMIATSGPIDDAGVIEAKRVGFAMIVDLRAPDPDVASQKQHAEFSRIRYVNLPVQGVPTDDQVRQFAELVAERSNLPLLLHGADIDQSGAMWALYRASLGVPVAIAYEDGATAGLQASGPAVQARLAETERMRGAQP</sequence>
<keyword evidence="1" id="KW-0732">Signal</keyword>
<evidence type="ECO:0000259" key="2">
    <source>
        <dbReference type="Pfam" id="PF22741"/>
    </source>
</evidence>
<keyword evidence="4" id="KW-1185">Reference proteome</keyword>
<proteinExistence type="predicted"/>